<dbReference type="Gene3D" id="3.10.450.50">
    <property type="match status" value="1"/>
</dbReference>
<proteinExistence type="predicted"/>
<accession>A0A973W4S6</accession>
<dbReference type="InterPro" id="IPR037401">
    <property type="entry name" value="SnoaL-like"/>
</dbReference>
<dbReference type="AlphaFoldDB" id="A0A973W4S6"/>
<evidence type="ECO:0000313" key="2">
    <source>
        <dbReference type="EMBL" id="NVI47571.1"/>
    </source>
</evidence>
<dbReference type="RefSeq" id="WP_166208232.1">
    <property type="nucleotide sequence ID" value="NZ_CP088285.1"/>
</dbReference>
<gene>
    <name evidence="2" type="ORF">HAP48_032345</name>
</gene>
<dbReference type="SUPFAM" id="SSF54427">
    <property type="entry name" value="NTF2-like"/>
    <property type="match status" value="1"/>
</dbReference>
<dbReference type="InterPro" id="IPR032710">
    <property type="entry name" value="NTF2-like_dom_sf"/>
</dbReference>
<evidence type="ECO:0000259" key="1">
    <source>
        <dbReference type="Pfam" id="PF12680"/>
    </source>
</evidence>
<feature type="domain" description="SnoaL-like" evidence="1">
    <location>
        <begin position="14"/>
        <end position="126"/>
    </location>
</feature>
<comment type="caution">
    <text evidence="2">The sequence shown here is derived from an EMBL/GenBank/DDBJ whole genome shotgun (WGS) entry which is preliminary data.</text>
</comment>
<protein>
    <submittedName>
        <fullName evidence="2">Nuclear transport factor 2 family protein</fullName>
    </submittedName>
</protein>
<dbReference type="Pfam" id="PF12680">
    <property type="entry name" value="SnoaL_2"/>
    <property type="match status" value="1"/>
</dbReference>
<reference evidence="2" key="1">
    <citation type="submission" date="2020-06" db="EMBL/GenBank/DDBJ databases">
        <title>Whole Genome Sequence of Bradyrhizobium sp. Strain 1S1.</title>
        <authorList>
            <person name="Bromfield E.S.P."/>
            <person name="Cloutier S."/>
        </authorList>
    </citation>
    <scope>NUCLEOTIDE SEQUENCE [LARGE SCALE GENOMIC DNA]</scope>
    <source>
        <strain evidence="2">1S1</strain>
    </source>
</reference>
<organism evidence="2">
    <name type="scientific">Bradyrhizobium septentrionale</name>
    <dbReference type="NCBI Taxonomy" id="1404411"/>
    <lineage>
        <taxon>Bacteria</taxon>
        <taxon>Pseudomonadati</taxon>
        <taxon>Pseudomonadota</taxon>
        <taxon>Alphaproteobacteria</taxon>
        <taxon>Hyphomicrobiales</taxon>
        <taxon>Nitrobacteraceae</taxon>
        <taxon>Bradyrhizobium</taxon>
    </lineage>
</organism>
<dbReference type="EMBL" id="JAAOLE020000001">
    <property type="protein sequence ID" value="NVI47571.1"/>
    <property type="molecule type" value="Genomic_DNA"/>
</dbReference>
<sequence length="150" mass="16803">MTKLDKQTLENIGRSWVDGWNKSNADEFAHLFREDGEYLDAAFGALRRGRDFMRLHHQLWHRAISGFRVAPERFIAGDSVVVVQAIGEGTFDGESLGGGKVIATGKAYRARLCAVLAVAEDGKITRCSEYYDRSLMPEGEQAPFRDLDHI</sequence>
<name>A0A973W4S6_9BRAD</name>